<evidence type="ECO:0000313" key="2">
    <source>
        <dbReference type="Proteomes" id="UP000032234"/>
    </source>
</evidence>
<proteinExistence type="predicted"/>
<dbReference type="HOGENOM" id="CLU_2669364_0_0_11"/>
<organism evidence="1 2">
    <name type="scientific">Streptomyces cyaneogriseus subsp. noncyanogenus</name>
    <dbReference type="NCBI Taxonomy" id="477245"/>
    <lineage>
        <taxon>Bacteria</taxon>
        <taxon>Bacillati</taxon>
        <taxon>Actinomycetota</taxon>
        <taxon>Actinomycetes</taxon>
        <taxon>Kitasatosporales</taxon>
        <taxon>Streptomycetaceae</taxon>
        <taxon>Streptomyces</taxon>
    </lineage>
</organism>
<keyword evidence="2" id="KW-1185">Reference proteome</keyword>
<dbReference type="KEGG" id="scw:TU94_20135"/>
<dbReference type="PATRIC" id="fig|477245.3.peg.4246"/>
<evidence type="ECO:0000313" key="1">
    <source>
        <dbReference type="EMBL" id="AJP03447.1"/>
    </source>
</evidence>
<dbReference type="RefSeq" id="WP_044383321.1">
    <property type="nucleotide sequence ID" value="NZ_CP010849.1"/>
</dbReference>
<sequence>MTRRTSAEVQAAQAALIERRQEVTTRYRDGESAAALAREFVVDPGWLRKRLDEWGVPRRDRSAAAVVRGPGVRPL</sequence>
<accession>A0A0C5FTS8</accession>
<protein>
    <submittedName>
        <fullName evidence="1">Uncharacterized protein</fullName>
    </submittedName>
</protein>
<name>A0A0C5FTS8_9ACTN</name>
<dbReference type="EMBL" id="CP010849">
    <property type="protein sequence ID" value="AJP03447.1"/>
    <property type="molecule type" value="Genomic_DNA"/>
</dbReference>
<dbReference type="OrthoDB" id="4319565at2"/>
<dbReference type="AlphaFoldDB" id="A0A0C5FTS8"/>
<gene>
    <name evidence="1" type="ORF">TU94_20135</name>
</gene>
<reference evidence="1 2" key="1">
    <citation type="submission" date="2015-02" db="EMBL/GenBank/DDBJ databases">
        <title>Genome sequence of thermotolerant Streptomyces cyaneogriseus subsp. Noncyanogenus NMWT1, the producer of nematocidal antibiotics nemadectin.</title>
        <authorList>
            <person name="Wang H."/>
            <person name="Li C."/>
            <person name="Xiang W."/>
            <person name="Wang X."/>
        </authorList>
    </citation>
    <scope>NUCLEOTIDE SEQUENCE [LARGE SCALE GENOMIC DNA]</scope>
    <source>
        <strain evidence="1 2">NMWT 1</strain>
    </source>
</reference>
<dbReference type="STRING" id="477245.TU94_20135"/>
<dbReference type="Proteomes" id="UP000032234">
    <property type="component" value="Chromosome"/>
</dbReference>